<gene>
    <name evidence="1" type="ORF">Harvfovirus15_27</name>
</gene>
<protein>
    <submittedName>
        <fullName evidence="1">Uncharacterized protein</fullName>
    </submittedName>
</protein>
<organism evidence="1">
    <name type="scientific">Harvfovirus sp</name>
    <dbReference type="NCBI Taxonomy" id="2487768"/>
    <lineage>
        <taxon>Viruses</taxon>
        <taxon>Varidnaviria</taxon>
        <taxon>Bamfordvirae</taxon>
        <taxon>Nucleocytoviricota</taxon>
        <taxon>Megaviricetes</taxon>
        <taxon>Imitervirales</taxon>
        <taxon>Mimiviridae</taxon>
        <taxon>Klosneuvirinae</taxon>
    </lineage>
</organism>
<reference evidence="1" key="1">
    <citation type="submission" date="2018-10" db="EMBL/GenBank/DDBJ databases">
        <title>Hidden diversity of soil giant viruses.</title>
        <authorList>
            <person name="Schulz F."/>
            <person name="Alteio L."/>
            <person name="Goudeau D."/>
            <person name="Ryan E.M."/>
            <person name="Malmstrom R.R."/>
            <person name="Blanchard J."/>
            <person name="Woyke T."/>
        </authorList>
    </citation>
    <scope>NUCLEOTIDE SEQUENCE</scope>
    <source>
        <strain evidence="1">HAV1</strain>
    </source>
</reference>
<accession>A0A3G5A5I5</accession>
<dbReference type="EMBL" id="MK072257">
    <property type="protein sequence ID" value="AYV81083.1"/>
    <property type="molecule type" value="Genomic_DNA"/>
</dbReference>
<proteinExistence type="predicted"/>
<name>A0A3G5A5I5_9VIRU</name>
<evidence type="ECO:0000313" key="1">
    <source>
        <dbReference type="EMBL" id="AYV81083.1"/>
    </source>
</evidence>
<sequence length="42" mass="5165">MIRLITYCFQFFREKLIFELFTIPLRTNIATLLVSNTYEKNY</sequence>